<reference evidence="3 4" key="1">
    <citation type="journal article" date="2020" name="ISME J.">
        <title>Uncovering the hidden diversity of litter-decomposition mechanisms in mushroom-forming fungi.</title>
        <authorList>
            <person name="Floudas D."/>
            <person name="Bentzer J."/>
            <person name="Ahren D."/>
            <person name="Johansson T."/>
            <person name="Persson P."/>
            <person name="Tunlid A."/>
        </authorList>
    </citation>
    <scope>NUCLEOTIDE SEQUENCE [LARGE SCALE GENOMIC DNA]</scope>
    <source>
        <strain evidence="3 4">CBS 406.79</strain>
    </source>
</reference>
<proteinExistence type="predicted"/>
<keyword evidence="4" id="KW-1185">Reference proteome</keyword>
<feature type="domain" description="DUF7918" evidence="2">
    <location>
        <begin position="11"/>
        <end position="207"/>
    </location>
</feature>
<dbReference type="Proteomes" id="UP000518752">
    <property type="component" value="Unassembled WGS sequence"/>
</dbReference>
<evidence type="ECO:0000313" key="3">
    <source>
        <dbReference type="EMBL" id="KAF5389019.1"/>
    </source>
</evidence>
<dbReference type="EMBL" id="JAACJN010000025">
    <property type="protein sequence ID" value="KAF5389019.1"/>
    <property type="molecule type" value="Genomic_DNA"/>
</dbReference>
<feature type="compositionally biased region" description="Basic and acidic residues" evidence="1">
    <location>
        <begin position="232"/>
        <end position="248"/>
    </location>
</feature>
<dbReference type="Pfam" id="PF25534">
    <property type="entry name" value="DUF7918"/>
    <property type="match status" value="1"/>
</dbReference>
<gene>
    <name evidence="3" type="ORF">D9757_005143</name>
</gene>
<organism evidence="3 4">
    <name type="scientific">Collybiopsis confluens</name>
    <dbReference type="NCBI Taxonomy" id="2823264"/>
    <lineage>
        <taxon>Eukaryota</taxon>
        <taxon>Fungi</taxon>
        <taxon>Dikarya</taxon>
        <taxon>Basidiomycota</taxon>
        <taxon>Agaricomycotina</taxon>
        <taxon>Agaricomycetes</taxon>
        <taxon>Agaricomycetidae</taxon>
        <taxon>Agaricales</taxon>
        <taxon>Marasmiineae</taxon>
        <taxon>Omphalotaceae</taxon>
        <taxon>Collybiopsis</taxon>
    </lineage>
</organism>
<evidence type="ECO:0000259" key="2">
    <source>
        <dbReference type="Pfam" id="PF25534"/>
    </source>
</evidence>
<feature type="region of interest" description="Disordered" evidence="1">
    <location>
        <begin position="232"/>
        <end position="256"/>
    </location>
</feature>
<sequence length="279" mass="31232">MLCMGPYLAWIVVDDSPAETYNKSTAHSSDTATASGWISSKAGKKFSVLWRNLSREIAVEAVISIDGVECNRHIMLNRHDFPDRPDTLRVAHTRISDSACRDFIFADIQATRYKPFPPAADYNSSEPGVIQLDLWGVQTKRIVRRPLLLDYNTPLLQPHERAKNGRKHSVTFGDEYSVPLPTVDMVDGARLDTAPFVSFIFRYKPRDLPEPRVIDSPLGTIQSVFERDVDRRPVGRGDAARGRNESEPLARSSPGQAGIAISEQVVAPKQKKDFWSTIL</sequence>
<dbReference type="InterPro" id="IPR057678">
    <property type="entry name" value="DUF7918"/>
</dbReference>
<dbReference type="OrthoDB" id="3364132at2759"/>
<dbReference type="AlphaFoldDB" id="A0A8H5MCN3"/>
<evidence type="ECO:0000256" key="1">
    <source>
        <dbReference type="SAM" id="MobiDB-lite"/>
    </source>
</evidence>
<comment type="caution">
    <text evidence="3">The sequence shown here is derived from an EMBL/GenBank/DDBJ whole genome shotgun (WGS) entry which is preliminary data.</text>
</comment>
<protein>
    <recommendedName>
        <fullName evidence="2">DUF7918 domain-containing protein</fullName>
    </recommendedName>
</protein>
<name>A0A8H5MCN3_9AGAR</name>
<evidence type="ECO:0000313" key="4">
    <source>
        <dbReference type="Proteomes" id="UP000518752"/>
    </source>
</evidence>
<accession>A0A8H5MCN3</accession>